<dbReference type="EMBL" id="AP012342">
    <property type="protein sequence ID" value="BAM05857.1"/>
    <property type="molecule type" value="Genomic_DNA"/>
</dbReference>
<gene>
    <name evidence="1" type="ordered locus">LFE_0129</name>
</gene>
<dbReference type="KEGG" id="lfc:LFE_0129"/>
<dbReference type="Proteomes" id="UP000007382">
    <property type="component" value="Chromosome"/>
</dbReference>
<accession>I0IKQ8</accession>
<dbReference type="STRING" id="1162668.LFE_0129"/>
<dbReference type="RefSeq" id="WP_014448352.1">
    <property type="nucleotide sequence ID" value="NC_017094.1"/>
</dbReference>
<reference evidence="1 2" key="1">
    <citation type="journal article" date="2012" name="J. Bacteriol.">
        <title>Complete Genome Sequence of Leptospirillum ferrooxidans Strain C2-3, Isolated from a Fresh Volcanic Ash Deposit on the Island of Miyake, Japan.</title>
        <authorList>
            <person name="Fujimura R."/>
            <person name="Sato Y."/>
            <person name="Nishizawa T."/>
            <person name="Oshima K."/>
            <person name="Kim S.-W."/>
            <person name="Hattori M."/>
            <person name="Kamijo T."/>
            <person name="Ohta H."/>
        </authorList>
    </citation>
    <scope>NUCLEOTIDE SEQUENCE [LARGE SCALE GENOMIC DNA]</scope>
    <source>
        <strain evidence="1 2">C2-3</strain>
    </source>
</reference>
<organism evidence="1 2">
    <name type="scientific">Leptospirillum ferrooxidans (strain C2-3)</name>
    <dbReference type="NCBI Taxonomy" id="1162668"/>
    <lineage>
        <taxon>Bacteria</taxon>
        <taxon>Pseudomonadati</taxon>
        <taxon>Nitrospirota</taxon>
        <taxon>Nitrospiria</taxon>
        <taxon>Nitrospirales</taxon>
        <taxon>Nitrospiraceae</taxon>
        <taxon>Leptospirillum</taxon>
    </lineage>
</organism>
<evidence type="ECO:0000313" key="1">
    <source>
        <dbReference type="EMBL" id="BAM05857.1"/>
    </source>
</evidence>
<sequence>MSKNLDEIELANNLISLTGLSMSKVARSAAISPGNLSNWLRGNRTALGAEGKDRLFSNMGIVGGALDPRKVHIWTMKKGDLTPFYSVLKWLSQPFEIFHIAPQKLSVRDYFPDRYFLPLIAYNQNTRIVLLRKIYSLESNIPPIDPAFLPEGSHWRVLPKDSYFQFVVKRIPNEIYVRCFSGEITPEEFDLITNEHSLKTPAPPGWDSVVNALQGLGFDPASALDWITKMNSLRKDP</sequence>
<evidence type="ECO:0000313" key="2">
    <source>
        <dbReference type="Proteomes" id="UP000007382"/>
    </source>
</evidence>
<name>I0IKQ8_LEPFC</name>
<protein>
    <submittedName>
        <fullName evidence="1">Uncharacterized protein</fullName>
    </submittedName>
</protein>
<keyword evidence="2" id="KW-1185">Reference proteome</keyword>
<dbReference type="PATRIC" id="fig|1162668.3.peg.153"/>
<dbReference type="OrthoDB" id="8940917at2"/>
<reference evidence="2" key="2">
    <citation type="submission" date="2012-03" db="EMBL/GenBank/DDBJ databases">
        <title>The complete genome sequence of the pioneer microbe on fresh volcanic deposit, Leptospirillum ferrooxidans strain C2-3.</title>
        <authorList>
            <person name="Fujimura R."/>
            <person name="Sato Y."/>
            <person name="Nishizawa T."/>
            <person name="Nanba K."/>
            <person name="Oshima K."/>
            <person name="Hattori M."/>
            <person name="Kamijo T."/>
            <person name="Ohta H."/>
        </authorList>
    </citation>
    <scope>NUCLEOTIDE SEQUENCE [LARGE SCALE GENOMIC DNA]</scope>
    <source>
        <strain evidence="2">C2-3</strain>
    </source>
</reference>
<proteinExistence type="predicted"/>
<dbReference type="HOGENOM" id="CLU_096774_0_0_0"/>
<dbReference type="AlphaFoldDB" id="I0IKQ8"/>